<dbReference type="WBParaSite" id="ALUE_0000984201-mRNA-1">
    <property type="protein sequence ID" value="ALUE_0000984201-mRNA-1"/>
    <property type="gene ID" value="ALUE_0000984201"/>
</dbReference>
<feature type="domain" description="EGF-like" evidence="1">
    <location>
        <begin position="631"/>
        <end position="663"/>
    </location>
</feature>
<accession>A0A9J2PIU4</accession>
<feature type="domain" description="EGF-like" evidence="1">
    <location>
        <begin position="952"/>
        <end position="1000"/>
    </location>
</feature>
<dbReference type="PANTHER" id="PTHR45985">
    <property type="match status" value="1"/>
</dbReference>
<feature type="domain" description="EGF-like" evidence="1">
    <location>
        <begin position="843"/>
        <end position="895"/>
    </location>
</feature>
<dbReference type="SUPFAM" id="SSF88713">
    <property type="entry name" value="Glycoside hydrolase/deacetylase"/>
    <property type="match status" value="1"/>
</dbReference>
<protein>
    <submittedName>
        <fullName evidence="3">EGF-like domain-containing protein</fullName>
    </submittedName>
</protein>
<feature type="domain" description="EGF-like" evidence="1">
    <location>
        <begin position="359"/>
        <end position="385"/>
    </location>
</feature>
<dbReference type="Pfam" id="PF01683">
    <property type="entry name" value="EB"/>
    <property type="match status" value="5"/>
</dbReference>
<feature type="domain" description="EGF-like" evidence="1">
    <location>
        <begin position="913"/>
        <end position="948"/>
    </location>
</feature>
<dbReference type="Proteomes" id="UP000036681">
    <property type="component" value="Unplaced"/>
</dbReference>
<dbReference type="InterPro" id="IPR000742">
    <property type="entry name" value="EGF"/>
</dbReference>
<dbReference type="PANTHER" id="PTHR45985:SF3">
    <property type="entry name" value="CHITIN DEACETYLASE-LIKE 4"/>
    <property type="match status" value="1"/>
</dbReference>
<evidence type="ECO:0000259" key="1">
    <source>
        <dbReference type="SMART" id="SM00181"/>
    </source>
</evidence>
<dbReference type="SMART" id="SM00289">
    <property type="entry name" value="WR1"/>
    <property type="match status" value="12"/>
</dbReference>
<reference evidence="3" key="1">
    <citation type="submission" date="2023-03" db="UniProtKB">
        <authorList>
            <consortium name="WormBaseParasite"/>
        </authorList>
    </citation>
    <scope>IDENTIFICATION</scope>
</reference>
<feature type="domain" description="EGF-like" evidence="1">
    <location>
        <begin position="196"/>
        <end position="229"/>
    </location>
</feature>
<sequence length="1402" mass="146693">MDVAILGEVCDSEFGQLCEGNSLCLDGFCQCDEESVQNGTVCIPRKNVDSDISAPGDICDDGYFCDGVDSDISAPGDICDDGYFCDGGSFCLDNVCTCPIEMSIYGRICVFTYANEGESCAEGERCLHYLTCEDGICKCVTNASDGNCLKRSHSSDSPVTNCAFDATVCEGGTYCLKDVCVCPAGTNLIDDSPVTNCAFDATVCEGGTYCLKDVCVCPAGTNLIDGLCSPATADHVPFNQVNIPSDTAPEPLSSSYSSFESANLAQRLASLDFPSMRNMNPAQGSAVYDFRSSGNMNPPIAPAYLRSAGSAADRTLDTIGQSVFNNFPVFAANPAMSPDGNNQMVGAGSACTVGDLMLQCAGNSICANGFCTCPNGEQIINGVCVARDSQAAPGQSCQIGVTYCTGGSLCVLNICTCPLNQVSLNGRCATVMKARAQALPNHPCTAASDCADRSTCEAGICKCPAGMFALNGGTTCASLPTNAFFTPLSGAPGQRCGTVSDAAGCDDGSICINGICLCPAGQVISENKCVAYISEVPAGGSCTTMGVVCGGGSACHNGICECAVGSMPQNGLCVPSNTYHSMPILEPGAPCIPLCVICAQCGGGSVCMNNICTCPIGYFAFLEPGAPCIPLCVICAQCGGGSVCMNNICTCPIGYFAFRSHCVPFQLSPPPTVFPPPSASVPPYPPINTLPVPPYQPPTTTTSTPVILVQPGDTCNVTAICSGGSSCIIGRCVCPPGYVPNPERNSCINALLEPLPATVASHPGQNCAVSGVCDGGASCVDGVCSCPPNSYPSNNICVQNQQPPPISYPGSPCTGRDQCQLNSKCFNGYCVCLGDLDTNASGFCTNASSPGIRRGLAGSRCSPNALCTSDSLVCSTWGYCICADSLIGNGLGECSPPIQPPMALFAPKRSGAECSTSSDCADGSECIDGSCSCPTGTLLRSSFGMRCTRSSDCKSNFVCNEGQCACPPGAYEYGGECVHHQKSGQCACPPGAYEYGGECVHHQKSVPPGSWCDDSTGVMCTGGSSCQQNSCVCPHGHLISAHECVPAPNVLPGGSCMNGELCVGGSQCVLGKCACPSGVTVDGKPCNTKTARSKRSLLEQQVVVQRGRDDRVRRPQAGIQRCPTDGSCQLPDCYCSRTGVEIPGGYSAAEVPQMVIITFDDPVTDHSIKIFKSIFNGRFRNPNGCPIKATFFVSHEWNNYDQSQWLMGNGHEIAVGSMTGDALRGESSERWHAEMVGMRDALRIFSYVPGNEIIGVRAPHLETGGDRQFSMMTSSGFAYDSTMAVSGGPYWPQTLDFTLAWGCSEEGCPRMSHHGLWEIPISRLTRGDHRNQYTTLKDALRTGDLPDDVADMLEKNFQQHYKYNRAPFVVAIDTEYLNSLQDSGAVSALEMFISKVNELNFN</sequence>
<dbReference type="InterPro" id="IPR052740">
    <property type="entry name" value="CE4"/>
</dbReference>
<feature type="domain" description="EGF-like" evidence="1">
    <location>
        <begin position="541"/>
        <end position="574"/>
    </location>
</feature>
<evidence type="ECO:0000313" key="2">
    <source>
        <dbReference type="Proteomes" id="UP000036681"/>
    </source>
</evidence>
<feature type="domain" description="EGF-like" evidence="1">
    <location>
        <begin position="78"/>
        <end position="110"/>
    </location>
</feature>
<name>A0A9J2PIU4_ASCLU</name>
<feature type="domain" description="EGF-like" evidence="1">
    <location>
        <begin position="766"/>
        <end position="798"/>
    </location>
</feature>
<feature type="domain" description="EGF-like" evidence="1">
    <location>
        <begin position="443"/>
        <end position="477"/>
    </location>
</feature>
<feature type="domain" description="EGF-like" evidence="1">
    <location>
        <begin position="495"/>
        <end position="530"/>
    </location>
</feature>
<dbReference type="InterPro" id="IPR011330">
    <property type="entry name" value="Glyco_hydro/deAcase_b/a-brl"/>
</dbReference>
<evidence type="ECO:0000313" key="3">
    <source>
        <dbReference type="WBParaSite" id="ALUE_0000984201-mRNA-1"/>
    </source>
</evidence>
<dbReference type="InterPro" id="IPR006150">
    <property type="entry name" value="Cys_repeat_1"/>
</dbReference>
<keyword evidence="2" id="KW-1185">Reference proteome</keyword>
<feature type="domain" description="EGF-like" evidence="1">
    <location>
        <begin position="1055"/>
        <end position="1087"/>
    </location>
</feature>
<feature type="domain" description="EGF-like" evidence="1">
    <location>
        <begin position="1011"/>
        <end position="1045"/>
    </location>
</feature>
<dbReference type="Gene3D" id="3.20.20.370">
    <property type="entry name" value="Glycoside hydrolase/deacetylase"/>
    <property type="match status" value="1"/>
</dbReference>
<dbReference type="GO" id="GO:0005975">
    <property type="term" value="P:carbohydrate metabolic process"/>
    <property type="evidence" value="ECO:0007669"/>
    <property type="project" value="InterPro"/>
</dbReference>
<dbReference type="SMART" id="SM00181">
    <property type="entry name" value="EGF"/>
    <property type="match status" value="14"/>
</dbReference>
<dbReference type="InterPro" id="IPR006149">
    <property type="entry name" value="EB_dom"/>
</dbReference>
<organism evidence="2 3">
    <name type="scientific">Ascaris lumbricoides</name>
    <name type="common">Giant roundworm</name>
    <dbReference type="NCBI Taxonomy" id="6252"/>
    <lineage>
        <taxon>Eukaryota</taxon>
        <taxon>Metazoa</taxon>
        <taxon>Ecdysozoa</taxon>
        <taxon>Nematoda</taxon>
        <taxon>Chromadorea</taxon>
        <taxon>Rhabditida</taxon>
        <taxon>Spirurina</taxon>
        <taxon>Ascaridomorpha</taxon>
        <taxon>Ascaridoidea</taxon>
        <taxon>Ascarididae</taxon>
        <taxon>Ascaris</taxon>
    </lineage>
</organism>
<proteinExistence type="predicted"/>
<feature type="domain" description="EGF-like" evidence="1">
    <location>
        <begin position="714"/>
        <end position="748"/>
    </location>
</feature>